<feature type="region of interest" description="Disordered" evidence="1">
    <location>
        <begin position="183"/>
        <end position="207"/>
    </location>
</feature>
<evidence type="ECO:0008006" key="7">
    <source>
        <dbReference type="Google" id="ProtNLM"/>
    </source>
</evidence>
<dbReference type="PANTHER" id="PTHR32085:SF3">
    <property type="entry name" value="PROTEIN CSF1"/>
    <property type="match status" value="1"/>
</dbReference>
<evidence type="ECO:0000259" key="4">
    <source>
        <dbReference type="Pfam" id="PF25038"/>
    </source>
</evidence>
<dbReference type="eggNOG" id="KOG3596">
    <property type="taxonomic scope" value="Eukaryota"/>
</dbReference>
<evidence type="ECO:0000313" key="5">
    <source>
        <dbReference type="EMBL" id="CCF56569.1"/>
    </source>
</evidence>
<dbReference type="GeneID" id="13882950"/>
<reference evidence="5 6" key="1">
    <citation type="journal article" date="2011" name="Proc. Natl. Acad. Sci. U.S.A.">
        <title>Evolutionary erosion of yeast sex chromosomes by mating-type switching accidents.</title>
        <authorList>
            <person name="Gordon J.L."/>
            <person name="Armisen D."/>
            <person name="Proux-Wera E."/>
            <person name="Oheigeartaigh S.S."/>
            <person name="Byrne K.P."/>
            <person name="Wolfe K.H."/>
        </authorList>
    </citation>
    <scope>NUCLEOTIDE SEQUENCE [LARGE SCALE GENOMIC DNA]</scope>
    <source>
        <strain evidence="6">ATCC 22294 / BCRC 22015 / CBS 2517 / CECT 1963 / NBRC 1671 / NRRL Y-8276</strain>
    </source>
</reference>
<dbReference type="GO" id="GO:0140268">
    <property type="term" value="C:endoplasmic reticulum-plasma membrane contact site"/>
    <property type="evidence" value="ECO:0007669"/>
    <property type="project" value="EnsemblFungi"/>
</dbReference>
<proteinExistence type="predicted"/>
<evidence type="ECO:0000259" key="3">
    <source>
        <dbReference type="Pfam" id="PF21678"/>
    </source>
</evidence>
<dbReference type="GO" id="GO:0055091">
    <property type="term" value="P:phospholipid homeostasis"/>
    <property type="evidence" value="ECO:0007669"/>
    <property type="project" value="EnsemblFungi"/>
</dbReference>
<dbReference type="Proteomes" id="UP000005220">
    <property type="component" value="Chromosome 2"/>
</dbReference>
<feature type="domain" description="Csf1 N-terminal" evidence="3">
    <location>
        <begin position="33"/>
        <end position="1618"/>
    </location>
</feature>
<dbReference type="GO" id="GO:1904121">
    <property type="term" value="F:phosphatidylethanolamine transfer activity"/>
    <property type="evidence" value="ECO:0007669"/>
    <property type="project" value="EnsemblFungi"/>
</dbReference>
<dbReference type="STRING" id="1071382.H2AQB9"/>
<dbReference type="GO" id="GO:0006113">
    <property type="term" value="P:fermentation"/>
    <property type="evidence" value="ECO:0007669"/>
    <property type="project" value="EnsemblFungi"/>
</dbReference>
<feature type="domain" description="Csf1 C-terminal region" evidence="4">
    <location>
        <begin position="1645"/>
        <end position="2980"/>
    </location>
</feature>
<keyword evidence="6" id="KW-1185">Reference proteome</keyword>
<evidence type="ECO:0000256" key="1">
    <source>
        <dbReference type="SAM" id="MobiDB-lite"/>
    </source>
</evidence>
<dbReference type="InterPro" id="IPR048636">
    <property type="entry name" value="Csf1_N"/>
</dbReference>
<dbReference type="OrthoDB" id="10051416at2759"/>
<dbReference type="PANTHER" id="PTHR32085">
    <property type="entry name" value="PROTEIN CSF1"/>
    <property type="match status" value="1"/>
</dbReference>
<dbReference type="HOGENOM" id="CLU_000126_1_0_1"/>
<dbReference type="RefSeq" id="XP_003955704.1">
    <property type="nucleotide sequence ID" value="XM_003955655.1"/>
</dbReference>
<dbReference type="FunCoup" id="H2AQB9">
    <property type="interactions" value="89"/>
</dbReference>
<evidence type="ECO:0000256" key="2">
    <source>
        <dbReference type="SAM" id="Phobius"/>
    </source>
</evidence>
<accession>H2AQB9</accession>
<keyword evidence="2" id="KW-0472">Membrane</keyword>
<feature type="transmembrane region" description="Helical" evidence="2">
    <location>
        <begin position="20"/>
        <end position="41"/>
    </location>
</feature>
<protein>
    <recommendedName>
        <fullName evidence="7">Elongation factor 2</fullName>
    </recommendedName>
</protein>
<dbReference type="Pfam" id="PF25038">
    <property type="entry name" value="Csf1_C"/>
    <property type="match status" value="1"/>
</dbReference>
<organism evidence="5 6">
    <name type="scientific">Kazachstania africana (strain ATCC 22294 / BCRC 22015 / CBS 2517 / CECT 1963 / NBRC 1671 / NRRL Y-8276)</name>
    <name type="common">Yeast</name>
    <name type="synonym">Kluyveromyces africanus</name>
    <dbReference type="NCBI Taxonomy" id="1071382"/>
    <lineage>
        <taxon>Eukaryota</taxon>
        <taxon>Fungi</taxon>
        <taxon>Dikarya</taxon>
        <taxon>Ascomycota</taxon>
        <taxon>Saccharomycotina</taxon>
        <taxon>Saccharomycetes</taxon>
        <taxon>Saccharomycetales</taxon>
        <taxon>Saccharomycetaceae</taxon>
        <taxon>Kazachstania</taxon>
    </lineage>
</organism>
<feature type="compositionally biased region" description="Polar residues" evidence="1">
    <location>
        <begin position="183"/>
        <end position="202"/>
    </location>
</feature>
<evidence type="ECO:0000313" key="6">
    <source>
        <dbReference type="Proteomes" id="UP000005220"/>
    </source>
</evidence>
<name>H2AQB9_KAZAF</name>
<dbReference type="InterPro" id="IPR029636">
    <property type="entry name" value="Csf1"/>
</dbReference>
<keyword evidence="2" id="KW-0812">Transmembrane</keyword>
<dbReference type="InterPro" id="IPR056779">
    <property type="entry name" value="Csf1_C"/>
</dbReference>
<dbReference type="GO" id="GO:0051604">
    <property type="term" value="P:protein maturation"/>
    <property type="evidence" value="ECO:0007669"/>
    <property type="project" value="EnsemblFungi"/>
</dbReference>
<dbReference type="KEGG" id="kaf:KAFR_0B02720"/>
<dbReference type="EMBL" id="HE650822">
    <property type="protein sequence ID" value="CCF56569.1"/>
    <property type="molecule type" value="Genomic_DNA"/>
</dbReference>
<dbReference type="GO" id="GO:0016020">
    <property type="term" value="C:membrane"/>
    <property type="evidence" value="ECO:0007669"/>
    <property type="project" value="InterPro"/>
</dbReference>
<gene>
    <name evidence="5" type="primary">KAFR0B02720</name>
    <name evidence="5" type="ORF">KAFR_0B02720</name>
</gene>
<dbReference type="Pfam" id="PF21678">
    <property type="entry name" value="Csf1_N"/>
    <property type="match status" value="1"/>
</dbReference>
<sequence>MASSSEFQSVPISGGKNFSWVFLLDWILLVVLCLSVIFYVGRAIAYITSLILEWLLWKRAHIKVNIESLRISLLGGRIFFKNVTIIHKDYTISLLQGTLTWRYWLLKTRKPSYHLESKDSNGVTMKKNEQLPCRFVLHCEGAEIFVYNRTWSYDNIINLFSKEERIKFQKFLDEQIFNDHSSYSSKTTNGANSSTGESNSDTKLNDEDFVESGYSSQSTYNQNNDRIFDQAKSDKDSLFLQTFPVEIEVHRASLAFGNKFTPSLVIISSEHGTGIIDYCQPKEKLDLYKMKLAIETHNFAVTVKPNIGYKEEMLLKFKIDRGKLSRLWKRFTPITGIITRPLGLTQRKKKRNEPPDLFIQKWQGLSLYKGTIFEPTTDDLDDIQFDFLNHEYAKFSSVVKCPKAIFTYEYDIPGCVPHGAHPTNSEIDGPDVGNNGAPPTHSLDIQIFGGSICYGPWTQRQMNFIHSMLAPAVSRTESPVKRRVPGSTRIYTATKLSISIMDDTTWRIATREPSKDNIFLKHYKETNDDYRPFGWIDLRFSKESYAYFTFALVPTTEGFKNDINIHLAQNEIRSSVNHDILMKCKFFDFDIDVSYPLVWNDRATWTIDMNSNQLETFLLREHITLIADTLTDFTSGEPTPYELFRPSETFINWKMDAYFIYLNVNDHNIVNNPLDFNENCYLSLHGDDLLINVTIPSEDITAQFNEITYNITTPMFRLLLNTPPWNTLNEFMKYKEVGRSYDFSAKGSYLLYSELDVDNVDTISIICESRGTTLQCYGFVIRYLANVKMNYFGDFFNFITSEEYTGITRDEELEEELISSNLSDNEDNGDVYSDGESGMDDAISQEIPERTTLKRSDLRRTANETDLFLTFSVWDGAIILPETIYNCDNCTALKFGELIIDLRSSNYYMDLLASLEDTVMERYTEKSPIDIFKSVLHDNRESSEAQGFLSDLSIHGHRMFGLPPNEPTYFCKWDFDIGVLNVNSEFDFLKGFLTSFSRIGFGFKDLENILLYSKEVINDMTSLTVNAQEISVNLKNEVSGIDMALKTQHVNFTSIDFESANYSSRLDLIIPSLKMSMYGLDIDGKKARLFNFTTKVHLTDFAQKKNFKRHRSMQRNYITLNDAAFHRTSFLLPQSFQKKELYNELYGSIVPSSSLPVLALPILPKTVDFILEDFLGEYVSLLDDRTIFRMPFGSTNTPNQASTHHEEDMDPLEFSNSTVSTEKNYQCDNLVIDIEYISVEINPSISTYIESLSSTVYEENIVQVIDDIEIETIKILSTFQEGTSSITNIKLRVLYSDIYWGERDRYGIELYLDKLDFEMSQRNIEKDREKGLLEITMLAKTRSIRASISEEGSTKNEKERPPALSLVVEGCELWSATAEKQVNSIDTISTDITIDESQLEWLFLFVNEQNQNLQNIITTLNSVQAEHTVSRRKLISKLTAANDFYQISHDPYVITKPAFITRLSKGHVRENRSWKIITRLRHILTYIPSDWESGVENYLKEKSLNDQDEAKKVFMSVFSNWRNWEFSDVARSYIYGRLFLTNQAEKHKQSMRRIIKVNLSSFFLTSYTAGYDIDQNFVLTNANIVFEQTPPFTEAGVSREKLINLTGSIGSVKGNFSDELLRLKELIPLLNKEQEKMERSPSFQVDNIPKSFKLNALLLFEKTEVQLVIGESKLTNRILNGKVSLLLDHPKEAISPAGSIILYAKRSETLITHRNTTLVENQVRDFSLSATVESWSSKPTVLVSTQCAHFHIKSMAKTATLVNSVKEMVQTVKNIDKQLSISDRLAEGENKSPKKKLKDVEIEVVCQLSNVSFEIMPISPFYIRHETKKFDLKFKQFGSQNVMIDVWDTDFFLRSDLTKQQYFRISFGDFQITYNLIEGEFIIVDANVSASMIKLTFSEPNRILSSFLQDERTASESFKLLKALKPFLLPQTEGRLQPATTKEMRWLLDTDIKYFGILVPISTTYFVFETHALVLSMSDIDTEKYTEKDETQSQVSIENVVFLIKDRGIPSALSRMLDFSISFSTIQKMMELDTSFQVESNHFRIFLSPYSLVRLVWGGQQFLGLANYYKEQRGTDLWDIKASKLKKEKKGSSSIGMNMSSFHVLSYNFCIGWMFPEANASAPGIMLGFSRLFSAYEGGYGKLTLVDAFFSVARGATSATFYPRESELESVNRSYLPNMQIAYWVKKSGLMKDVFIRFHGEALDVSFLTTFITVIESMLQSFQVFQELKTSLIQPNTSTTENNTEPKIKSLAPFLSNIKSVNCQFKYDGGVFKVFSFEDIESHLEPSFELKTPGVIIDFNYKHNIGSLKPHWIRALVAIGSTHNTLFAVCAPLIAEFLEHIHEMVKKHSSNTKHESIATNLSKAPSQNIDYKRLLDGFDIAFKLTSSEQKLSLSCEPKAKVQADVGFDSFIIGIVTNNLDETEPLTFSLSIKKTKASIKHIFSKETSTSFGLDLIDLNFMFTHPDIINMYGTGLISEVDLYFNVKQLQNLYLFIDIWKLSSFIRPGPKGKSNNGKRENKHLTLPQPSNLYGEIPWSFTLIFTNINGSADLGPSLGVLSLKLKRTWVASDHYQDKRQVIRAFTDYLSFVSKGRLSGIFELDGASWMSEVSWPKEKRTHNYPLVNVSVNIDNLSLKAAFDYHMFLIGTISTAKFSLHSEKDIVGTMPDLLKVNFTCEMINICSTALVAANILDLYNTVMRMRQDNKILYLETLRESDTLETRGNPDNYRDILRSLNLLQTDVSTNIHVLKLQVSPIALFDLEVLVINIENISARAGTFAGEKLKTILELEVYDGYVALSTSKREIDEDTVSAISVADYMEYASKISGGTIIEVPKLNIAMTSWQEENSDILEYLYKCTFEDKIAVKWNLGPVNFIKEMWTTHVKALAVRRSQNVLDTDMQTDEEVQKRIKEEENISKLKYVPIEEPRIDMPQIRDLGDATPPLEWFGVNRKRLPAFTHQTVVVPVQKLVHAAEKQYASLLDNSG</sequence>
<keyword evidence="2" id="KW-1133">Transmembrane helix</keyword>
<dbReference type="InParanoid" id="H2AQB9"/>